<comment type="cofactor">
    <cofactor evidence="1 7">
        <name>FAD</name>
        <dbReference type="ChEBI" id="CHEBI:57692"/>
    </cofactor>
</comment>
<evidence type="ECO:0000259" key="10">
    <source>
        <dbReference type="Pfam" id="PF02771"/>
    </source>
</evidence>
<dbReference type="Pfam" id="PF02771">
    <property type="entry name" value="Acyl-CoA_dh_N"/>
    <property type="match status" value="1"/>
</dbReference>
<reference evidence="11 12" key="1">
    <citation type="journal article" date="2021" name="Int. J. Syst. Evol. Microbiol.">
        <title>Reticulibacter mediterranei gen. nov., sp. nov., within the new family Reticulibacteraceae fam. nov., and Ktedonospora formicarum gen. nov., sp. nov., Ktedonobacter robiniae sp. nov., Dictyobacter formicarum sp. nov. and Dictyobacter arantiisoli sp. nov., belonging to the class Ktedonobacteria.</title>
        <authorList>
            <person name="Yabe S."/>
            <person name="Zheng Y."/>
            <person name="Wang C.M."/>
            <person name="Sakai Y."/>
            <person name="Abe K."/>
            <person name="Yokota A."/>
            <person name="Donadio S."/>
            <person name="Cavaletti L."/>
            <person name="Monciardini P."/>
        </authorList>
    </citation>
    <scope>NUCLEOTIDE SEQUENCE [LARGE SCALE GENOMIC DNA]</scope>
    <source>
        <strain evidence="11 12">SOSP1-9</strain>
    </source>
</reference>
<feature type="domain" description="Acyl-CoA dehydrogenase/oxidase N-terminal" evidence="10">
    <location>
        <begin position="32"/>
        <end position="143"/>
    </location>
</feature>
<evidence type="ECO:0000256" key="4">
    <source>
        <dbReference type="ARBA" id="ARBA00022827"/>
    </source>
</evidence>
<dbReference type="InterPro" id="IPR006091">
    <property type="entry name" value="Acyl-CoA_Oxase/DH_mid-dom"/>
</dbReference>
<evidence type="ECO:0000313" key="11">
    <source>
        <dbReference type="EMBL" id="GHO89084.1"/>
    </source>
</evidence>
<evidence type="ECO:0000256" key="2">
    <source>
        <dbReference type="ARBA" id="ARBA00009347"/>
    </source>
</evidence>
<evidence type="ECO:0000259" key="9">
    <source>
        <dbReference type="Pfam" id="PF02770"/>
    </source>
</evidence>
<dbReference type="Gene3D" id="1.10.540.10">
    <property type="entry name" value="Acyl-CoA dehydrogenase/oxidase, N-terminal domain"/>
    <property type="match status" value="1"/>
</dbReference>
<dbReference type="Pfam" id="PF00441">
    <property type="entry name" value="Acyl-CoA_dh_1"/>
    <property type="match status" value="1"/>
</dbReference>
<organism evidence="11 12">
    <name type="scientific">Dictyobacter formicarum</name>
    <dbReference type="NCBI Taxonomy" id="2778368"/>
    <lineage>
        <taxon>Bacteria</taxon>
        <taxon>Bacillati</taxon>
        <taxon>Chloroflexota</taxon>
        <taxon>Ktedonobacteria</taxon>
        <taxon>Ktedonobacterales</taxon>
        <taxon>Dictyobacteraceae</taxon>
        <taxon>Dictyobacter</taxon>
    </lineage>
</organism>
<dbReference type="RefSeq" id="WP_201366621.1">
    <property type="nucleotide sequence ID" value="NZ_BNJJ01000031.1"/>
</dbReference>
<evidence type="ECO:0000256" key="1">
    <source>
        <dbReference type="ARBA" id="ARBA00001974"/>
    </source>
</evidence>
<protein>
    <submittedName>
        <fullName evidence="11">Glutaryl-CoA dehydrogenase</fullName>
    </submittedName>
</protein>
<evidence type="ECO:0000256" key="3">
    <source>
        <dbReference type="ARBA" id="ARBA00022630"/>
    </source>
</evidence>
<dbReference type="InterPro" id="IPR052033">
    <property type="entry name" value="Glutaryl-CoA_DH_mitochondrial"/>
</dbReference>
<dbReference type="InterPro" id="IPR009075">
    <property type="entry name" value="AcylCo_DH/oxidase_C"/>
</dbReference>
<keyword evidence="5" id="KW-0809">Transit peptide</keyword>
<keyword evidence="3 7" id="KW-0285">Flavoprotein</keyword>
<evidence type="ECO:0000256" key="5">
    <source>
        <dbReference type="ARBA" id="ARBA00022946"/>
    </source>
</evidence>
<dbReference type="Gene3D" id="2.40.110.10">
    <property type="entry name" value="Butyryl-CoA Dehydrogenase, subunit A, domain 2"/>
    <property type="match status" value="1"/>
</dbReference>
<dbReference type="InterPro" id="IPR009100">
    <property type="entry name" value="AcylCoA_DH/oxidase_NM_dom_sf"/>
</dbReference>
<dbReference type="Gene3D" id="1.20.140.10">
    <property type="entry name" value="Butyryl-CoA Dehydrogenase, subunit A, domain 3"/>
    <property type="match status" value="1"/>
</dbReference>
<keyword evidence="4 7" id="KW-0274">FAD</keyword>
<comment type="caution">
    <text evidence="11">The sequence shown here is derived from an EMBL/GenBank/DDBJ whole genome shotgun (WGS) entry which is preliminary data.</text>
</comment>
<dbReference type="InterPro" id="IPR036250">
    <property type="entry name" value="AcylCo_DH-like_C"/>
</dbReference>
<evidence type="ECO:0000259" key="8">
    <source>
        <dbReference type="Pfam" id="PF00441"/>
    </source>
</evidence>
<evidence type="ECO:0000256" key="7">
    <source>
        <dbReference type="RuleBase" id="RU362125"/>
    </source>
</evidence>
<dbReference type="SUPFAM" id="SSF47203">
    <property type="entry name" value="Acyl-CoA dehydrogenase C-terminal domain-like"/>
    <property type="match status" value="1"/>
</dbReference>
<feature type="domain" description="Acyl-CoA oxidase/dehydrogenase middle" evidence="9">
    <location>
        <begin position="147"/>
        <end position="237"/>
    </location>
</feature>
<dbReference type="Pfam" id="PF02770">
    <property type="entry name" value="Acyl-CoA_dh_M"/>
    <property type="match status" value="1"/>
</dbReference>
<evidence type="ECO:0000313" key="12">
    <source>
        <dbReference type="Proteomes" id="UP000635565"/>
    </source>
</evidence>
<keyword evidence="12" id="KW-1185">Reference proteome</keyword>
<gene>
    <name evidence="11" type="ORF">KSZ_70900</name>
</gene>
<evidence type="ECO:0000256" key="6">
    <source>
        <dbReference type="ARBA" id="ARBA00023002"/>
    </source>
</evidence>
<dbReference type="InterPro" id="IPR046373">
    <property type="entry name" value="Acyl-CoA_Oxase/DH_mid-dom_sf"/>
</dbReference>
<comment type="similarity">
    <text evidence="2 7">Belongs to the acyl-CoA dehydrogenase family.</text>
</comment>
<dbReference type="PANTHER" id="PTHR42807:SF1">
    <property type="entry name" value="GLUTARYL-COA DEHYDROGENASE, MITOCHONDRIAL"/>
    <property type="match status" value="1"/>
</dbReference>
<name>A0ABQ3VS31_9CHLR</name>
<feature type="domain" description="Acyl-CoA dehydrogenase/oxidase C-terminal" evidence="8">
    <location>
        <begin position="249"/>
        <end position="396"/>
    </location>
</feature>
<keyword evidence="6 7" id="KW-0560">Oxidoreductase</keyword>
<sequence>MTERPPVAHPHGSAQAPLPAATDLYSLDTLLSDEERMVRDTVRKFVRERVMPVIGEHFEAGTFPRELIPEMAELGLLGMHLDGYGCAGLSAVCYGLACQELEAGDSGIRSFVSVQGSLAMFPIFAFGSEEQKQRWLPAMAKGEVIGCFGLTEPDIGSDAGNMRTTARRDGSSYVLNGNKMWITNGGIADVAVVWARTEDGVRGFLVERGTPGFTTSNIHRKLSLRASVTSELHFEDCRVPAENMLPNIRGMRGPLSCLNEARFGIAWGAVGAARACYEVALDYAKTREQFQQPIARFQLVQQKLVTMATELVKAQLLALQLGRLKDQGMLHPVQISVAKRNNVREALHAAREARSILGANGITLEYPIIRHMNNLESVFTYEGTDDIHTLIIGQAITGESAFS</sequence>
<dbReference type="Proteomes" id="UP000635565">
    <property type="component" value="Unassembled WGS sequence"/>
</dbReference>
<dbReference type="EMBL" id="BNJJ01000031">
    <property type="protein sequence ID" value="GHO89084.1"/>
    <property type="molecule type" value="Genomic_DNA"/>
</dbReference>
<accession>A0ABQ3VS31</accession>
<dbReference type="InterPro" id="IPR013786">
    <property type="entry name" value="AcylCoA_DH/ox_N"/>
</dbReference>
<proteinExistence type="inferred from homology"/>
<dbReference type="InterPro" id="IPR037069">
    <property type="entry name" value="AcylCoA_DH/ox_N_sf"/>
</dbReference>
<dbReference type="SUPFAM" id="SSF56645">
    <property type="entry name" value="Acyl-CoA dehydrogenase NM domain-like"/>
    <property type="match status" value="1"/>
</dbReference>
<dbReference type="PANTHER" id="PTHR42807">
    <property type="entry name" value="GLUTARYL-COA DEHYDROGENASE, MITOCHONDRIAL"/>
    <property type="match status" value="1"/>
</dbReference>